<reference evidence="1" key="1">
    <citation type="submission" date="2022-12" db="EMBL/GenBank/DDBJ databases">
        <title>Genome Sequence of Lasiodiplodia mahajangana.</title>
        <authorList>
            <person name="Buettner E."/>
        </authorList>
    </citation>
    <scope>NUCLEOTIDE SEQUENCE</scope>
    <source>
        <strain evidence="1">VT137</strain>
    </source>
</reference>
<gene>
    <name evidence="1" type="ORF">O1611_g5040</name>
</gene>
<evidence type="ECO:0000313" key="1">
    <source>
        <dbReference type="EMBL" id="KAJ8128596.1"/>
    </source>
</evidence>
<accession>A0ACC2JMA9</accession>
<dbReference type="Proteomes" id="UP001153332">
    <property type="component" value="Unassembled WGS sequence"/>
</dbReference>
<comment type="caution">
    <text evidence="1">The sequence shown here is derived from an EMBL/GenBank/DDBJ whole genome shotgun (WGS) entry which is preliminary data.</text>
</comment>
<proteinExistence type="predicted"/>
<organism evidence="1 2">
    <name type="scientific">Lasiodiplodia mahajangana</name>
    <dbReference type="NCBI Taxonomy" id="1108764"/>
    <lineage>
        <taxon>Eukaryota</taxon>
        <taxon>Fungi</taxon>
        <taxon>Dikarya</taxon>
        <taxon>Ascomycota</taxon>
        <taxon>Pezizomycotina</taxon>
        <taxon>Dothideomycetes</taxon>
        <taxon>Dothideomycetes incertae sedis</taxon>
        <taxon>Botryosphaeriales</taxon>
        <taxon>Botryosphaeriaceae</taxon>
        <taxon>Lasiodiplodia</taxon>
    </lineage>
</organism>
<dbReference type="EMBL" id="JAPUUL010001018">
    <property type="protein sequence ID" value="KAJ8128596.1"/>
    <property type="molecule type" value="Genomic_DNA"/>
</dbReference>
<name>A0ACC2JMA9_9PEZI</name>
<sequence length="474" mass="55246">MLGLKSLFGWVEWRAEKAQEQQHDEPKAKRPSGQSGWSNDGWLRESVIESLKGGVWLADHCLWPKPESNEIPRTESYDIEELLKPIPDYQLNEPLQPRQQAAIYEFMSDYLLFDNTDSATEEEWTDWIDTAYVQLDNYFFKGGLTQDNRRLVKLFVHDRSQYGLWSYYRLGAKGGMYRTGRLVVFLVSGITGKRLDKLSILNSLVHEMIHAYLDIFYHYCREDRGRWGEIEDDSGHGSLWVDIFTRICAHMRDWHPSLANLPPARKYSTPREFSNPYFSWMERLFPSSIREEWEVNNVPEHSCLLPEGATIRPERLRDFKRALVRLQFPTYEAFVRAKAPPSETAYTVYRIAKKGLELFMIIFVFLAGYQAGRFISQTLLPFFSQTVLPLISRTVLPFFSQTIVPFFSQTVTSFFFQTVPSFFSQTFIPFFSQIVLPFLSFWSDVLTSEKPVNSMGIQAVEKRIISIETVRIPS</sequence>
<evidence type="ECO:0000313" key="2">
    <source>
        <dbReference type="Proteomes" id="UP001153332"/>
    </source>
</evidence>
<keyword evidence="2" id="KW-1185">Reference proteome</keyword>
<protein>
    <submittedName>
        <fullName evidence="1">Uncharacterized protein</fullName>
    </submittedName>
</protein>